<dbReference type="GO" id="GO:0016020">
    <property type="term" value="C:membrane"/>
    <property type="evidence" value="ECO:0007669"/>
    <property type="project" value="UniProtKB-SubCell"/>
</dbReference>
<evidence type="ECO:0000256" key="3">
    <source>
        <dbReference type="ARBA" id="ARBA00022692"/>
    </source>
</evidence>
<comment type="subcellular location">
    <subcellularLocation>
        <location evidence="1">Membrane</location>
        <topology evidence="1">Multi-pass membrane protein</topology>
    </subcellularLocation>
</comment>
<keyword evidence="3" id="KW-0812">Transmembrane</keyword>
<dbReference type="PANTHER" id="PTHR31258">
    <property type="entry name" value="KERATINOCYTE-ASSOCIATED PROTEIN 3"/>
    <property type="match status" value="1"/>
</dbReference>
<evidence type="ECO:0000313" key="6">
    <source>
        <dbReference type="EMBL" id="KAL0169707.1"/>
    </source>
</evidence>
<name>A0ABD0P7E9_CIRMR</name>
<dbReference type="EMBL" id="JAMKFB020000017">
    <property type="protein sequence ID" value="KAL0169707.1"/>
    <property type="molecule type" value="Genomic_DNA"/>
</dbReference>
<dbReference type="InterPro" id="IPR020977">
    <property type="entry name" value="Beta-casein-like"/>
</dbReference>
<protein>
    <submittedName>
        <fullName evidence="6">Uncharacterized protein</fullName>
    </submittedName>
</protein>
<evidence type="ECO:0000256" key="1">
    <source>
        <dbReference type="ARBA" id="ARBA00004141"/>
    </source>
</evidence>
<accession>A0ABD0P7E9</accession>
<proteinExistence type="inferred from homology"/>
<keyword evidence="7" id="KW-1185">Reference proteome</keyword>
<keyword evidence="5" id="KW-0472">Membrane</keyword>
<evidence type="ECO:0000256" key="4">
    <source>
        <dbReference type="ARBA" id="ARBA00022989"/>
    </source>
</evidence>
<dbReference type="PANTHER" id="PTHR31258:SF1">
    <property type="entry name" value="KERATINOCYTE-ASSOCIATED PROTEIN 3"/>
    <property type="match status" value="1"/>
</dbReference>
<dbReference type="Proteomes" id="UP001529510">
    <property type="component" value="Unassembled WGS sequence"/>
</dbReference>
<evidence type="ECO:0000313" key="7">
    <source>
        <dbReference type="Proteomes" id="UP001529510"/>
    </source>
</evidence>
<organism evidence="6 7">
    <name type="scientific">Cirrhinus mrigala</name>
    <name type="common">Mrigala</name>
    <dbReference type="NCBI Taxonomy" id="683832"/>
    <lineage>
        <taxon>Eukaryota</taxon>
        <taxon>Metazoa</taxon>
        <taxon>Chordata</taxon>
        <taxon>Craniata</taxon>
        <taxon>Vertebrata</taxon>
        <taxon>Euteleostomi</taxon>
        <taxon>Actinopterygii</taxon>
        <taxon>Neopterygii</taxon>
        <taxon>Teleostei</taxon>
        <taxon>Ostariophysi</taxon>
        <taxon>Cypriniformes</taxon>
        <taxon>Cyprinidae</taxon>
        <taxon>Labeoninae</taxon>
        <taxon>Labeonini</taxon>
        <taxon>Cirrhinus</taxon>
    </lineage>
</organism>
<evidence type="ECO:0000256" key="5">
    <source>
        <dbReference type="ARBA" id="ARBA00023136"/>
    </source>
</evidence>
<comment type="similarity">
    <text evidence="2">Belongs to the TMEM54 family.</text>
</comment>
<sequence length="53" mass="5675">MKKGLTLIVIGHVNFILSAIVHGSVLRHVSKPSNEISTEYTVSNIISVTSGLL</sequence>
<dbReference type="AlphaFoldDB" id="A0ABD0P7E9"/>
<comment type="caution">
    <text evidence="6">The sequence shown here is derived from an EMBL/GenBank/DDBJ whole genome shotgun (WGS) entry which is preliminary data.</text>
</comment>
<keyword evidence="4" id="KW-1133">Transmembrane helix</keyword>
<gene>
    <name evidence="6" type="ORF">M9458_034303</name>
</gene>
<evidence type="ECO:0000256" key="2">
    <source>
        <dbReference type="ARBA" id="ARBA00011030"/>
    </source>
</evidence>
<feature type="non-terminal residue" evidence="6">
    <location>
        <position position="53"/>
    </location>
</feature>
<reference evidence="6 7" key="1">
    <citation type="submission" date="2024-05" db="EMBL/GenBank/DDBJ databases">
        <title>Genome sequencing and assembly of Indian major carp, Cirrhinus mrigala (Hamilton, 1822).</title>
        <authorList>
            <person name="Mohindra V."/>
            <person name="Chowdhury L.M."/>
            <person name="Lal K."/>
            <person name="Jena J.K."/>
        </authorList>
    </citation>
    <scope>NUCLEOTIDE SEQUENCE [LARGE SCALE GENOMIC DNA]</scope>
    <source>
        <strain evidence="6">CM1030</strain>
        <tissue evidence="6">Blood</tissue>
    </source>
</reference>
<dbReference type="Pfam" id="PF12304">
    <property type="entry name" value="BCLP"/>
    <property type="match status" value="1"/>
</dbReference>